<dbReference type="SUPFAM" id="SSF141523">
    <property type="entry name" value="L,D-transpeptidase catalytic domain-like"/>
    <property type="match status" value="1"/>
</dbReference>
<name>A0A6P1TIH9_9FIRM</name>
<evidence type="ECO:0000256" key="8">
    <source>
        <dbReference type="ARBA" id="ARBA00023316"/>
    </source>
</evidence>
<feature type="active site" description="Nucleophile" evidence="9">
    <location>
        <position position="110"/>
    </location>
</feature>
<comment type="similarity">
    <text evidence="2">Belongs to the YkuD family.</text>
</comment>
<dbReference type="UniPathway" id="UPA00219"/>
<sequence length="134" mass="14580">MYTPYPEYFNNLSAEVQYTQHNLAYSITISVENHTLTLYKNGKVSKIYPVAVGKASTPTPKGTFKIINRAINPGGPFGVRWLGLNAPNGDYGIHGTNNPSSIGKNVSNGCIRMFNHDVLELSNLVPIGTAVKIV</sequence>
<evidence type="ECO:0000256" key="4">
    <source>
        <dbReference type="ARBA" id="ARBA00022679"/>
    </source>
</evidence>
<dbReference type="RefSeq" id="WP_161836563.1">
    <property type="nucleotide sequence ID" value="NZ_CP048000.1"/>
</dbReference>
<keyword evidence="7 9" id="KW-0573">Peptidoglycan synthesis</keyword>
<dbReference type="PROSITE" id="PS52029">
    <property type="entry name" value="LD_TPASE"/>
    <property type="match status" value="1"/>
</dbReference>
<dbReference type="InterPro" id="IPR005490">
    <property type="entry name" value="LD_TPept_cat_dom"/>
</dbReference>
<keyword evidence="4" id="KW-0808">Transferase</keyword>
<evidence type="ECO:0000256" key="5">
    <source>
        <dbReference type="ARBA" id="ARBA00022801"/>
    </source>
</evidence>
<evidence type="ECO:0000256" key="1">
    <source>
        <dbReference type="ARBA" id="ARBA00004752"/>
    </source>
</evidence>
<evidence type="ECO:0000256" key="2">
    <source>
        <dbReference type="ARBA" id="ARBA00005992"/>
    </source>
</evidence>
<dbReference type="CDD" id="cd16913">
    <property type="entry name" value="YkuD_like"/>
    <property type="match status" value="1"/>
</dbReference>
<reference evidence="11 12" key="1">
    <citation type="submission" date="2020-01" db="EMBL/GenBank/DDBJ databases">
        <title>Genome analysis of Anaerocolumna sp. CBA3638.</title>
        <authorList>
            <person name="Kim J."/>
            <person name="Roh S.W."/>
        </authorList>
    </citation>
    <scope>NUCLEOTIDE SEQUENCE [LARGE SCALE GENOMIC DNA]</scope>
    <source>
        <strain evidence="11 12">CBA3638</strain>
    </source>
</reference>
<dbReference type="Pfam" id="PF03734">
    <property type="entry name" value="YkuD"/>
    <property type="match status" value="1"/>
</dbReference>
<comment type="pathway">
    <text evidence="1 9">Cell wall biogenesis; peptidoglycan biosynthesis.</text>
</comment>
<evidence type="ECO:0000313" key="11">
    <source>
        <dbReference type="EMBL" id="QHQ59726.1"/>
    </source>
</evidence>
<gene>
    <name evidence="11" type="ORF">Ana3638_02040</name>
</gene>
<evidence type="ECO:0000256" key="7">
    <source>
        <dbReference type="ARBA" id="ARBA00022984"/>
    </source>
</evidence>
<dbReference type="GO" id="GO:0008360">
    <property type="term" value="P:regulation of cell shape"/>
    <property type="evidence" value="ECO:0007669"/>
    <property type="project" value="UniProtKB-UniRule"/>
</dbReference>
<dbReference type="PANTHER" id="PTHR30582">
    <property type="entry name" value="L,D-TRANSPEPTIDASE"/>
    <property type="match status" value="1"/>
</dbReference>
<dbReference type="Gene3D" id="2.40.440.10">
    <property type="entry name" value="L,D-transpeptidase catalytic domain-like"/>
    <property type="match status" value="1"/>
</dbReference>
<evidence type="ECO:0000313" key="12">
    <source>
        <dbReference type="Proteomes" id="UP000464314"/>
    </source>
</evidence>
<accession>A0A6P1TIH9</accession>
<dbReference type="InterPro" id="IPR050979">
    <property type="entry name" value="LD-transpeptidase"/>
</dbReference>
<dbReference type="KEGG" id="anr:Ana3638_02040"/>
<dbReference type="PANTHER" id="PTHR30582:SF24">
    <property type="entry name" value="L,D-TRANSPEPTIDASE ERFK_SRFK-RELATED"/>
    <property type="match status" value="1"/>
</dbReference>
<evidence type="ECO:0000256" key="6">
    <source>
        <dbReference type="ARBA" id="ARBA00022960"/>
    </source>
</evidence>
<feature type="domain" description="L,D-TPase catalytic" evidence="10">
    <location>
        <begin position="25"/>
        <end position="134"/>
    </location>
</feature>
<dbReference type="EMBL" id="CP048000">
    <property type="protein sequence ID" value="QHQ59726.1"/>
    <property type="molecule type" value="Genomic_DNA"/>
</dbReference>
<organism evidence="11 12">
    <name type="scientific">Anaerocolumna sedimenticola</name>
    <dbReference type="NCBI Taxonomy" id="2696063"/>
    <lineage>
        <taxon>Bacteria</taxon>
        <taxon>Bacillati</taxon>
        <taxon>Bacillota</taxon>
        <taxon>Clostridia</taxon>
        <taxon>Lachnospirales</taxon>
        <taxon>Lachnospiraceae</taxon>
        <taxon>Anaerocolumna</taxon>
    </lineage>
</organism>
<dbReference type="FunFam" id="2.40.440.10:FF:000003">
    <property type="entry name" value="L,D-transpeptidase YciB"/>
    <property type="match status" value="1"/>
</dbReference>
<dbReference type="GO" id="GO:0005576">
    <property type="term" value="C:extracellular region"/>
    <property type="evidence" value="ECO:0007669"/>
    <property type="project" value="TreeGrafter"/>
</dbReference>
<keyword evidence="5" id="KW-0378">Hydrolase</keyword>
<feature type="active site" description="Proton donor/acceptor" evidence="9">
    <location>
        <position position="94"/>
    </location>
</feature>
<dbReference type="GO" id="GO:0071972">
    <property type="term" value="F:peptidoglycan L,D-transpeptidase activity"/>
    <property type="evidence" value="ECO:0007669"/>
    <property type="project" value="TreeGrafter"/>
</dbReference>
<dbReference type="GO" id="GO:0016757">
    <property type="term" value="F:glycosyltransferase activity"/>
    <property type="evidence" value="ECO:0007669"/>
    <property type="project" value="UniProtKB-KW"/>
</dbReference>
<keyword evidence="12" id="KW-1185">Reference proteome</keyword>
<proteinExistence type="inferred from homology"/>
<evidence type="ECO:0000256" key="9">
    <source>
        <dbReference type="PROSITE-ProRule" id="PRU01373"/>
    </source>
</evidence>
<dbReference type="AlphaFoldDB" id="A0A6P1TIH9"/>
<dbReference type="Proteomes" id="UP000464314">
    <property type="component" value="Chromosome"/>
</dbReference>
<evidence type="ECO:0000259" key="10">
    <source>
        <dbReference type="PROSITE" id="PS52029"/>
    </source>
</evidence>
<dbReference type="GO" id="GO:0071555">
    <property type="term" value="P:cell wall organization"/>
    <property type="evidence" value="ECO:0007669"/>
    <property type="project" value="UniProtKB-UniRule"/>
</dbReference>
<keyword evidence="8 9" id="KW-0961">Cell wall biogenesis/degradation</keyword>
<dbReference type="GO" id="GO:0018104">
    <property type="term" value="P:peptidoglycan-protein cross-linking"/>
    <property type="evidence" value="ECO:0007669"/>
    <property type="project" value="TreeGrafter"/>
</dbReference>
<keyword evidence="6 9" id="KW-0133">Cell shape</keyword>
<keyword evidence="3" id="KW-0328">Glycosyltransferase</keyword>
<protein>
    <submittedName>
        <fullName evidence="11">L,D-transpeptidase family protein</fullName>
    </submittedName>
</protein>
<dbReference type="InterPro" id="IPR038063">
    <property type="entry name" value="Transpep_catalytic_dom"/>
</dbReference>
<evidence type="ECO:0000256" key="3">
    <source>
        <dbReference type="ARBA" id="ARBA00022676"/>
    </source>
</evidence>